<dbReference type="PANTHER" id="PTHR30483:SF6">
    <property type="entry name" value="PERIPLASMIC BINDING PROTEIN OF ABC TRANSPORTER FOR NATURAL AMINO ACIDS"/>
    <property type="match status" value="1"/>
</dbReference>
<keyword evidence="3" id="KW-0813">Transport</keyword>
<evidence type="ECO:0000259" key="4">
    <source>
        <dbReference type="Pfam" id="PF13458"/>
    </source>
</evidence>
<comment type="similarity">
    <text evidence="1">Belongs to the leucine-binding protein family.</text>
</comment>
<dbReference type="Pfam" id="PF13458">
    <property type="entry name" value="Peripla_BP_6"/>
    <property type="match status" value="1"/>
</dbReference>
<dbReference type="InterPro" id="IPR006311">
    <property type="entry name" value="TAT_signal"/>
</dbReference>
<evidence type="ECO:0000256" key="1">
    <source>
        <dbReference type="ARBA" id="ARBA00010062"/>
    </source>
</evidence>
<dbReference type="PATRIC" id="fig|472175.3.peg.2790"/>
<dbReference type="PANTHER" id="PTHR30483">
    <property type="entry name" value="LEUCINE-SPECIFIC-BINDING PROTEIN"/>
    <property type="match status" value="1"/>
</dbReference>
<evidence type="ECO:0000313" key="6">
    <source>
        <dbReference type="Proteomes" id="UP000053675"/>
    </source>
</evidence>
<dbReference type="AlphaFoldDB" id="A0A084U6F9"/>
<keyword evidence="2" id="KW-0732">Signal</keyword>
<evidence type="ECO:0000313" key="5">
    <source>
        <dbReference type="EMBL" id="KFB08545.1"/>
    </source>
</evidence>
<dbReference type="PROSITE" id="PS51318">
    <property type="entry name" value="TAT"/>
    <property type="match status" value="1"/>
</dbReference>
<dbReference type="SUPFAM" id="SSF53822">
    <property type="entry name" value="Periplasmic binding protein-like I"/>
    <property type="match status" value="1"/>
</dbReference>
<evidence type="ECO:0000256" key="3">
    <source>
        <dbReference type="ARBA" id="ARBA00022970"/>
    </source>
</evidence>
<dbReference type="Proteomes" id="UP000053675">
    <property type="component" value="Unassembled WGS sequence"/>
</dbReference>
<proteinExistence type="inferred from homology"/>
<comment type="caution">
    <text evidence="5">The sequence shown here is derived from an EMBL/GenBank/DDBJ whole genome shotgun (WGS) entry which is preliminary data.</text>
</comment>
<reference evidence="5 6" key="1">
    <citation type="submission" date="2014-05" db="EMBL/GenBank/DDBJ databases">
        <title>Draft Genome Sequence of Nitratireductor basaltis Strain UMTGB225, A Marine Bacterium Isolated from Green Barrel Tunicate.</title>
        <authorList>
            <person name="Gan H.Y."/>
        </authorList>
    </citation>
    <scope>NUCLEOTIDE SEQUENCE [LARGE SCALE GENOMIC DNA]</scope>
    <source>
        <strain evidence="5 6">UMTGB225</strain>
    </source>
</reference>
<gene>
    <name evidence="5" type="ORF">EL18_02797</name>
</gene>
<dbReference type="eggNOG" id="COG0683">
    <property type="taxonomic scope" value="Bacteria"/>
</dbReference>
<dbReference type="InterPro" id="IPR028082">
    <property type="entry name" value="Peripla_BP_I"/>
</dbReference>
<dbReference type="Gene3D" id="3.40.50.2300">
    <property type="match status" value="2"/>
</dbReference>
<dbReference type="RefSeq" id="WP_036485438.1">
    <property type="nucleotide sequence ID" value="NZ_JMQM01000002.1"/>
</dbReference>
<dbReference type="GO" id="GO:0006865">
    <property type="term" value="P:amino acid transport"/>
    <property type="evidence" value="ECO:0007669"/>
    <property type="project" value="UniProtKB-KW"/>
</dbReference>
<feature type="domain" description="Leucine-binding protein" evidence="4">
    <location>
        <begin position="42"/>
        <end position="392"/>
    </location>
</feature>
<dbReference type="EMBL" id="JMQM01000002">
    <property type="protein sequence ID" value="KFB08545.1"/>
    <property type="molecule type" value="Genomic_DNA"/>
</dbReference>
<protein>
    <submittedName>
        <fullName evidence="5">Branched-chain amino acid ABC transporter substrate-binding protein</fullName>
    </submittedName>
</protein>
<dbReference type="STRING" id="472175.EL18_02797"/>
<name>A0A084U6F9_9HYPH</name>
<keyword evidence="3" id="KW-0029">Amino-acid transport</keyword>
<dbReference type="InterPro" id="IPR051010">
    <property type="entry name" value="BCAA_transport"/>
</dbReference>
<accession>A0A084U6F9</accession>
<sequence>MTSNGISTPFSRRSVLKGLGATTGLITAPGFTRFAQAQSSEPIRIGFQCHRTGIGASYGRWYERTTMAAAKLINEAGGINGRPLEIVIEDDGTDPARGAEVVEKFANQHKVDLVYGTLFSHVVVGSAPAAGELKMPYYVVSEGYHVASGKLNRYCLQPGITDVKAQVRSVAPWIADNLGKKVTLVYPDYAFGHDHRDFFEPAIQAQGGEVVAKVAIPPTETSFTRYLPQIPRNTDVIYHVMVGPAVLTFVKELGEFFGNSGPQLFGFIDSLEAVNINSPGLEFLDGSHFWEGMPRYAQPDQPDYVDFYRKTVGINDEGASVNDANDVSTNAHMFGCWETLFVIKRAMEAANYQGPQDRQKLIEATEAMEEMEAGREHPQGRKIFNGKIHQAFGEQSISKLEGGRLNVVHRTSVEDGLYEAEADYTTQSF</sequence>
<organism evidence="5 6">
    <name type="scientific">Nitratireductor basaltis</name>
    <dbReference type="NCBI Taxonomy" id="472175"/>
    <lineage>
        <taxon>Bacteria</taxon>
        <taxon>Pseudomonadati</taxon>
        <taxon>Pseudomonadota</taxon>
        <taxon>Alphaproteobacteria</taxon>
        <taxon>Hyphomicrobiales</taxon>
        <taxon>Phyllobacteriaceae</taxon>
        <taxon>Nitratireductor</taxon>
    </lineage>
</organism>
<evidence type="ECO:0000256" key="2">
    <source>
        <dbReference type="ARBA" id="ARBA00022729"/>
    </source>
</evidence>
<dbReference type="InterPro" id="IPR028081">
    <property type="entry name" value="Leu-bd"/>
</dbReference>
<keyword evidence="6" id="KW-1185">Reference proteome</keyword>
<dbReference type="OrthoDB" id="9794229at2"/>